<evidence type="ECO:0000313" key="1">
    <source>
        <dbReference type="EMBL" id="NEC22155.1"/>
    </source>
</evidence>
<dbReference type="AlphaFoldDB" id="A0A7K3S3S1"/>
<sequence length="106" mass="11729">MSSTTATGTASVNRLPVQNGGEDFLCLFIEPYCDVFWLKPGDEFTVVPGDDVPDPQFTVMVVKHRLVVWIFEGGDPAKVVVDYTVIDGSGKRLTEGYQWPDGRSPY</sequence>
<proteinExistence type="predicted"/>
<dbReference type="EMBL" id="JAAGMP010001248">
    <property type="protein sequence ID" value="NEC22155.1"/>
    <property type="molecule type" value="Genomic_DNA"/>
</dbReference>
<gene>
    <name evidence="1" type="ORF">G3I50_28515</name>
</gene>
<accession>A0A7K3S3S1</accession>
<evidence type="ECO:0000313" key="2">
    <source>
        <dbReference type="Proteomes" id="UP000469670"/>
    </source>
</evidence>
<organism evidence="1 2">
    <name type="scientific">Streptomyces parvus</name>
    <dbReference type="NCBI Taxonomy" id="66428"/>
    <lineage>
        <taxon>Bacteria</taxon>
        <taxon>Bacillati</taxon>
        <taxon>Actinomycetota</taxon>
        <taxon>Actinomycetes</taxon>
        <taxon>Kitasatosporales</taxon>
        <taxon>Streptomycetaceae</taxon>
        <taxon>Streptomyces</taxon>
    </lineage>
</organism>
<name>A0A7K3S3S1_9ACTN</name>
<reference evidence="1 2" key="1">
    <citation type="submission" date="2020-01" db="EMBL/GenBank/DDBJ databases">
        <title>Insect and environment-associated Actinomycetes.</title>
        <authorList>
            <person name="Currrie C."/>
            <person name="Chevrette M."/>
            <person name="Carlson C."/>
            <person name="Stubbendieck R."/>
            <person name="Wendt-Pienkowski E."/>
        </authorList>
    </citation>
    <scope>NUCLEOTIDE SEQUENCE [LARGE SCALE GENOMIC DNA]</scope>
    <source>
        <strain evidence="1 2">SID7590</strain>
    </source>
</reference>
<dbReference type="Proteomes" id="UP000469670">
    <property type="component" value="Unassembled WGS sequence"/>
</dbReference>
<protein>
    <submittedName>
        <fullName evidence="1">Uncharacterized protein</fullName>
    </submittedName>
</protein>
<comment type="caution">
    <text evidence="1">The sequence shown here is derived from an EMBL/GenBank/DDBJ whole genome shotgun (WGS) entry which is preliminary data.</text>
</comment>